<organism evidence="2">
    <name type="scientific">Sesamum calycinum</name>
    <dbReference type="NCBI Taxonomy" id="2727403"/>
    <lineage>
        <taxon>Eukaryota</taxon>
        <taxon>Viridiplantae</taxon>
        <taxon>Streptophyta</taxon>
        <taxon>Embryophyta</taxon>
        <taxon>Tracheophyta</taxon>
        <taxon>Spermatophyta</taxon>
        <taxon>Magnoliopsida</taxon>
        <taxon>eudicotyledons</taxon>
        <taxon>Gunneridae</taxon>
        <taxon>Pentapetalae</taxon>
        <taxon>asterids</taxon>
        <taxon>lamiids</taxon>
        <taxon>Lamiales</taxon>
        <taxon>Pedaliaceae</taxon>
        <taxon>Sesamum</taxon>
    </lineage>
</organism>
<evidence type="ECO:0000256" key="1">
    <source>
        <dbReference type="SAM" id="Coils"/>
    </source>
</evidence>
<reference evidence="2" key="1">
    <citation type="submission" date="2020-06" db="EMBL/GenBank/DDBJ databases">
        <authorList>
            <person name="Li T."/>
            <person name="Hu X."/>
            <person name="Zhang T."/>
            <person name="Song X."/>
            <person name="Zhang H."/>
            <person name="Dai N."/>
            <person name="Sheng W."/>
            <person name="Hou X."/>
            <person name="Wei L."/>
        </authorList>
    </citation>
    <scope>NUCLEOTIDE SEQUENCE</scope>
    <source>
        <strain evidence="2">KEN8</strain>
        <tissue evidence="2">Leaf</tissue>
    </source>
</reference>
<dbReference type="PANTHER" id="PTHR33740:SF1">
    <property type="entry name" value="SLH DOMAIN PROTEIN"/>
    <property type="match status" value="1"/>
</dbReference>
<evidence type="ECO:0000313" key="2">
    <source>
        <dbReference type="EMBL" id="KAL0372572.1"/>
    </source>
</evidence>
<feature type="coiled-coil region" evidence="1">
    <location>
        <begin position="36"/>
        <end position="87"/>
    </location>
</feature>
<accession>A0AAW2QXQ4</accession>
<sequence>MSELVERGDIKQYWERKIEEERSRGLEVEMDYHSAITALEQEKNFQETALAELVKQKAALDCQEQLLSSLKAEVTDMTEKLSSERAKIVEEQHGIQDIQHDLQVNFERLLDTKSILEAEVEALRILSERLVHGKVCLKSVVLLDLTYADFSTNICWIRDPGLRMRQEKAKLVQRSLRRLAEGGNGTVEQRIF</sequence>
<dbReference type="AlphaFoldDB" id="A0AAW2QXQ4"/>
<dbReference type="PANTHER" id="PTHR33740">
    <property type="entry name" value="GPI-ANCHORED ADHESIN-LIKE PROTEIN"/>
    <property type="match status" value="1"/>
</dbReference>
<comment type="caution">
    <text evidence="2">The sequence shown here is derived from an EMBL/GenBank/DDBJ whole genome shotgun (WGS) entry which is preliminary data.</text>
</comment>
<protein>
    <submittedName>
        <fullName evidence="2">Uncharacterized protein</fullName>
    </submittedName>
</protein>
<reference evidence="2" key="2">
    <citation type="journal article" date="2024" name="Plant">
        <title>Genomic evolution and insights into agronomic trait innovations of Sesamum species.</title>
        <authorList>
            <person name="Miao H."/>
            <person name="Wang L."/>
            <person name="Qu L."/>
            <person name="Liu H."/>
            <person name="Sun Y."/>
            <person name="Le M."/>
            <person name="Wang Q."/>
            <person name="Wei S."/>
            <person name="Zheng Y."/>
            <person name="Lin W."/>
            <person name="Duan Y."/>
            <person name="Cao H."/>
            <person name="Xiong S."/>
            <person name="Wang X."/>
            <person name="Wei L."/>
            <person name="Li C."/>
            <person name="Ma Q."/>
            <person name="Ju M."/>
            <person name="Zhao R."/>
            <person name="Li G."/>
            <person name="Mu C."/>
            <person name="Tian Q."/>
            <person name="Mei H."/>
            <person name="Zhang T."/>
            <person name="Gao T."/>
            <person name="Zhang H."/>
        </authorList>
    </citation>
    <scope>NUCLEOTIDE SEQUENCE</scope>
    <source>
        <strain evidence="2">KEN8</strain>
    </source>
</reference>
<dbReference type="EMBL" id="JACGWM010000005">
    <property type="protein sequence ID" value="KAL0372572.1"/>
    <property type="molecule type" value="Genomic_DNA"/>
</dbReference>
<name>A0AAW2QXQ4_9LAMI</name>
<proteinExistence type="predicted"/>
<keyword evidence="1" id="KW-0175">Coiled coil</keyword>
<gene>
    <name evidence="2" type="ORF">Scaly_0938800</name>
</gene>